<dbReference type="Pfam" id="PF15928">
    <property type="entry name" value="DUF4746"/>
    <property type="match status" value="1"/>
</dbReference>
<dbReference type="Pfam" id="PF00085">
    <property type="entry name" value="Thioredoxin"/>
    <property type="match status" value="1"/>
</dbReference>
<keyword evidence="7" id="KW-1185">Reference proteome</keyword>
<evidence type="ECO:0000256" key="1">
    <source>
        <dbReference type="SAM" id="Coils"/>
    </source>
</evidence>
<dbReference type="PANTHER" id="PTHR46135:SF3">
    <property type="entry name" value="NME_NM23 FAMILY MEMBER 8"/>
    <property type="match status" value="1"/>
</dbReference>
<feature type="compositionally biased region" description="Basic and acidic residues" evidence="2">
    <location>
        <begin position="880"/>
        <end position="891"/>
    </location>
</feature>
<feature type="compositionally biased region" description="Acidic residues" evidence="2">
    <location>
        <begin position="536"/>
        <end position="552"/>
    </location>
</feature>
<feature type="region of interest" description="Disordered" evidence="2">
    <location>
        <begin position="854"/>
        <end position="947"/>
    </location>
</feature>
<dbReference type="InterPro" id="IPR031827">
    <property type="entry name" value="DUF4746"/>
</dbReference>
<feature type="coiled-coil region" evidence="1">
    <location>
        <begin position="434"/>
        <end position="471"/>
    </location>
</feature>
<evidence type="ECO:0000259" key="4">
    <source>
        <dbReference type="Pfam" id="PF00085"/>
    </source>
</evidence>
<evidence type="ECO:0000256" key="3">
    <source>
        <dbReference type="SAM" id="SignalP"/>
    </source>
</evidence>
<protein>
    <recommendedName>
        <fullName evidence="8">Thioredoxin domain-containing protein</fullName>
    </recommendedName>
</protein>
<feature type="signal peptide" evidence="3">
    <location>
        <begin position="1"/>
        <end position="16"/>
    </location>
</feature>
<evidence type="ECO:0000313" key="6">
    <source>
        <dbReference type="EMBL" id="CAG7818128.1"/>
    </source>
</evidence>
<keyword evidence="1" id="KW-0175">Coiled coil</keyword>
<reference evidence="6" key="1">
    <citation type="submission" date="2021-06" db="EMBL/GenBank/DDBJ databases">
        <authorList>
            <person name="Hodson N. C."/>
            <person name="Mongue J. A."/>
            <person name="Jaron S. K."/>
        </authorList>
    </citation>
    <scope>NUCLEOTIDE SEQUENCE</scope>
</reference>
<organism evidence="6 7">
    <name type="scientific">Allacma fusca</name>
    <dbReference type="NCBI Taxonomy" id="39272"/>
    <lineage>
        <taxon>Eukaryota</taxon>
        <taxon>Metazoa</taxon>
        <taxon>Ecdysozoa</taxon>
        <taxon>Arthropoda</taxon>
        <taxon>Hexapoda</taxon>
        <taxon>Collembola</taxon>
        <taxon>Symphypleona</taxon>
        <taxon>Sminthuridae</taxon>
        <taxon>Allacma</taxon>
    </lineage>
</organism>
<dbReference type="AlphaFoldDB" id="A0A8J2PDY3"/>
<dbReference type="EMBL" id="CAJVCH010411904">
    <property type="protein sequence ID" value="CAG7818128.1"/>
    <property type="molecule type" value="Genomic_DNA"/>
</dbReference>
<feature type="region of interest" description="Disordered" evidence="2">
    <location>
        <begin position="123"/>
        <end position="153"/>
    </location>
</feature>
<name>A0A8J2PDY3_9HEXA</name>
<evidence type="ECO:0000259" key="5">
    <source>
        <dbReference type="Pfam" id="PF15928"/>
    </source>
</evidence>
<feature type="compositionally biased region" description="Acidic residues" evidence="2">
    <location>
        <begin position="923"/>
        <end position="947"/>
    </location>
</feature>
<dbReference type="InterPro" id="IPR051766">
    <property type="entry name" value="TXND_domain-containing"/>
</dbReference>
<feature type="domain" description="DUF4746" evidence="5">
    <location>
        <begin position="676"/>
        <end position="816"/>
    </location>
</feature>
<feature type="chain" id="PRO_5035182462" description="Thioredoxin domain-containing protein" evidence="3">
    <location>
        <begin position="17"/>
        <end position="947"/>
    </location>
</feature>
<keyword evidence="3" id="KW-0732">Signal</keyword>
<dbReference type="Proteomes" id="UP000708208">
    <property type="component" value="Unassembled WGS sequence"/>
</dbReference>
<feature type="domain" description="Thioredoxin" evidence="4">
    <location>
        <begin position="317"/>
        <end position="413"/>
    </location>
</feature>
<accession>A0A8J2PDY3</accession>
<evidence type="ECO:0008006" key="8">
    <source>
        <dbReference type="Google" id="ProtNLM"/>
    </source>
</evidence>
<dbReference type="InterPro" id="IPR013766">
    <property type="entry name" value="Thioredoxin_domain"/>
</dbReference>
<feature type="compositionally biased region" description="Basic and acidic residues" evidence="2">
    <location>
        <begin position="123"/>
        <end position="147"/>
    </location>
</feature>
<feature type="compositionally biased region" description="Polar residues" evidence="2">
    <location>
        <begin position="859"/>
        <end position="874"/>
    </location>
</feature>
<evidence type="ECO:0000313" key="7">
    <source>
        <dbReference type="Proteomes" id="UP000708208"/>
    </source>
</evidence>
<dbReference type="OrthoDB" id="10263751at2759"/>
<dbReference type="PANTHER" id="PTHR46135">
    <property type="entry name" value="NME/NM23 FAMILY MEMBER 8"/>
    <property type="match status" value="1"/>
</dbReference>
<comment type="caution">
    <text evidence="6">The sequence shown here is derived from an EMBL/GenBank/DDBJ whole genome shotgun (WGS) entry which is preliminary data.</text>
</comment>
<sequence>MNSIFYIVFLVAAATAEDLSQGNEGTNLENNVGYTFNSLIDHGGKPSASAYAYLGGKLTQVPPSPTYYQSEPNIPTSILPPAPSTSTMLGHLSSATYFVAGVASALSIWYVCSIIALPHHKKSTEEFKDEKSTDSVAKDSSEKDEKKIRKRRSVRKSDEDMTLLASMVLSAVQSGECLQKSICLLGTQIGGRKGKMADGLLSTLLPASIQQSDYYIILRKSLRGEIFVDKQLFPLYIFPSNIDYIVSSRGKLPEKYDNPHEWDSDNQPNPPSVNPRGNYPPHQGTGYCIVLTSAAQALAKMAGKKKQAENISLQIEVETEMQWRTLLRREGLILVDVYASWAGPCTSMISILKRVKVEVNDDRLWLATACSDNISDLLMFKDQSEPTWLFVGGGKPVKVFRGSNAPKLIALIKAEFENELMCMQGKAKRALISIDDEVSRRKKAEAEAQKLAKMIKDEDEAAQELNELRKESSIRLMDAMEPYTVLVIQNFLLETGAVTEIRDYLLGEFRIEQERYVNLNEEGVRQLFRIPYEIPDPAEPEDFGYTDPEEATEQSATDISVSRDEEEAQPKSGRNSLDSTEGDEPVLVVRTPKKKKKKMLTIRLPEGLLGDTLIMLLESLEIRKMIVAGKKPDVESLLQTADDYIQLKVGPVDYKDALEHSPYSLHAIYGKEPYCSGVWCPRRYDDKRYVMINFFPRFVTEMLMPPPQAAPKYTVAIFPAAKAANVAKELANHKKDLLAEGKVSLQAALIQEMLEANDLKEGEKYEKTKQALTQQVYAVSVNRQNSEIMMAVRANDPIHVSVDKLTGKVESAKLFSSLGIKLDEIANPDTVVEKFLARSNRRVQSVHEFDEPIVPAKMPQSSSTNVTAVQSATAQLPVKEPSKTENKDEAKAAPPSAEEVAIPEPAEDAPSEAQPEEAPPPEPEVEEEPDTEQEPVAEPADAENPED</sequence>
<evidence type="ECO:0000256" key="2">
    <source>
        <dbReference type="SAM" id="MobiDB-lite"/>
    </source>
</evidence>
<feature type="region of interest" description="Disordered" evidence="2">
    <location>
        <begin position="535"/>
        <end position="585"/>
    </location>
</feature>
<proteinExistence type="predicted"/>
<gene>
    <name evidence="6" type="ORF">AFUS01_LOCUS28653</name>
</gene>
<feature type="region of interest" description="Disordered" evidence="2">
    <location>
        <begin position="256"/>
        <end position="278"/>
    </location>
</feature>